<dbReference type="Gene3D" id="2.40.50.550">
    <property type="match status" value="1"/>
</dbReference>
<keyword evidence="2 3" id="KW-0802">TPR repeat</keyword>
<gene>
    <name evidence="6" type="ORF">QSP1433_LOCUS4772</name>
</gene>
<dbReference type="SUPFAM" id="SSF48452">
    <property type="entry name" value="TPR-like"/>
    <property type="match status" value="1"/>
</dbReference>
<protein>
    <recommendedName>
        <fullName evidence="5">Tetratricopeptide repeat protein 5 OB fold domain-containing protein</fullName>
    </recommendedName>
</protein>
<dbReference type="PANTHER" id="PTHR44858:SF1">
    <property type="entry name" value="UDP-N-ACETYLGLUCOSAMINE--PEPTIDE N-ACETYLGLUCOSAMINYLTRANSFERASE SPINDLY-RELATED"/>
    <property type="match status" value="1"/>
</dbReference>
<reference evidence="6" key="1">
    <citation type="submission" date="2021-01" db="EMBL/GenBank/DDBJ databases">
        <authorList>
            <person name="Corre E."/>
            <person name="Pelletier E."/>
            <person name="Niang G."/>
            <person name="Scheremetjew M."/>
            <person name="Finn R."/>
            <person name="Kale V."/>
            <person name="Holt S."/>
            <person name="Cochrane G."/>
            <person name="Meng A."/>
            <person name="Brown T."/>
            <person name="Cohen L."/>
        </authorList>
    </citation>
    <scope>NUCLEOTIDE SEQUENCE</scope>
    <source>
        <strain evidence="6">NY070348D</strain>
    </source>
</reference>
<dbReference type="InterPro" id="IPR032076">
    <property type="entry name" value="TTC5_OB"/>
</dbReference>
<dbReference type="SMART" id="SM00028">
    <property type="entry name" value="TPR"/>
    <property type="match status" value="4"/>
</dbReference>
<name>A0A7S2RLK3_9STRA</name>
<feature type="repeat" description="TPR" evidence="3">
    <location>
        <begin position="237"/>
        <end position="270"/>
    </location>
</feature>
<dbReference type="Gene3D" id="1.25.40.10">
    <property type="entry name" value="Tetratricopeptide repeat domain"/>
    <property type="match status" value="1"/>
</dbReference>
<sequence>MNTAVGPELTTGSKGRDVISPRRDDPLEGGFADLEAELVNLERFKLGCEKSPEKMGKYNERKEAFERQLKAQVEMEENIHGNGNRFLYLQGRFCKLNDDPKAESYLAKAVKLDPLNCEAWNTLGELFWGNGDLNSARDCFVTCLEQQESKSTLRHLSMLLRKLGSTPKERVDNTMESLKLCKRAIALDFNDGESWYTLGNTYLFLFFSMTHATEDLQAALKAYRKSQSLEKDDYRNPDLYFNRAQVLVYLEEYESAVEDYEQAKVLDPSLPADAKIDSIVRKIDNSTEMIKRNGRIKPKRLATLVKSLKTAASVELKVDYSRVRNINGNNRVSEPVKLERVQALKDLVQGDNPGVAIDLKIVLPLARNGEPPVSFLVTDRDGVMFVLSVYHLEASVITKIKSERDHIIIAEPSLRTVNFRQHSYQLVQLKMPTQFFVNGKILEKNFAHAALDSASV</sequence>
<evidence type="ECO:0000256" key="4">
    <source>
        <dbReference type="SAM" id="MobiDB-lite"/>
    </source>
</evidence>
<dbReference type="Pfam" id="PF07719">
    <property type="entry name" value="TPR_2"/>
    <property type="match status" value="1"/>
</dbReference>
<dbReference type="EMBL" id="HBHK01007763">
    <property type="protein sequence ID" value="CAD9674640.1"/>
    <property type="molecule type" value="Transcribed_RNA"/>
</dbReference>
<evidence type="ECO:0000259" key="5">
    <source>
        <dbReference type="Pfam" id="PF16669"/>
    </source>
</evidence>
<keyword evidence="1" id="KW-0677">Repeat</keyword>
<dbReference type="AlphaFoldDB" id="A0A7S2RLK3"/>
<organism evidence="6">
    <name type="scientific">Mucochytrium quahogii</name>
    <dbReference type="NCBI Taxonomy" id="96639"/>
    <lineage>
        <taxon>Eukaryota</taxon>
        <taxon>Sar</taxon>
        <taxon>Stramenopiles</taxon>
        <taxon>Bigyra</taxon>
        <taxon>Labyrinthulomycetes</taxon>
        <taxon>Thraustochytrida</taxon>
        <taxon>Thraustochytriidae</taxon>
        <taxon>Mucochytrium</taxon>
    </lineage>
</organism>
<dbReference type="InterPro" id="IPR050498">
    <property type="entry name" value="Ycf3"/>
</dbReference>
<dbReference type="InterPro" id="IPR019734">
    <property type="entry name" value="TPR_rpt"/>
</dbReference>
<feature type="compositionally biased region" description="Basic and acidic residues" evidence="4">
    <location>
        <begin position="14"/>
        <end position="26"/>
    </location>
</feature>
<evidence type="ECO:0000256" key="2">
    <source>
        <dbReference type="ARBA" id="ARBA00022803"/>
    </source>
</evidence>
<dbReference type="InterPro" id="IPR013105">
    <property type="entry name" value="TPR_2"/>
</dbReference>
<evidence type="ECO:0000256" key="1">
    <source>
        <dbReference type="ARBA" id="ARBA00022737"/>
    </source>
</evidence>
<evidence type="ECO:0000256" key="3">
    <source>
        <dbReference type="PROSITE-ProRule" id="PRU00339"/>
    </source>
</evidence>
<evidence type="ECO:0000313" key="6">
    <source>
        <dbReference type="EMBL" id="CAD9674640.1"/>
    </source>
</evidence>
<dbReference type="Pfam" id="PF16669">
    <property type="entry name" value="TTC5_OB"/>
    <property type="match status" value="1"/>
</dbReference>
<accession>A0A7S2RLK3</accession>
<dbReference type="Pfam" id="PF13181">
    <property type="entry name" value="TPR_8"/>
    <property type="match status" value="1"/>
</dbReference>
<feature type="region of interest" description="Disordered" evidence="4">
    <location>
        <begin position="1"/>
        <end position="26"/>
    </location>
</feature>
<dbReference type="InterPro" id="IPR038645">
    <property type="entry name" value="TTC5_OB_sf"/>
</dbReference>
<proteinExistence type="predicted"/>
<dbReference type="InterPro" id="IPR011990">
    <property type="entry name" value="TPR-like_helical_dom_sf"/>
</dbReference>
<feature type="domain" description="Tetratricopeptide repeat protein 5 OB fold" evidence="5">
    <location>
        <begin position="342"/>
        <end position="449"/>
    </location>
</feature>
<dbReference type="PANTHER" id="PTHR44858">
    <property type="entry name" value="TETRATRICOPEPTIDE REPEAT PROTEIN 6"/>
    <property type="match status" value="1"/>
</dbReference>
<dbReference type="PROSITE" id="PS50005">
    <property type="entry name" value="TPR"/>
    <property type="match status" value="1"/>
</dbReference>